<evidence type="ECO:0000313" key="3">
    <source>
        <dbReference type="Proteomes" id="UP000013909"/>
    </source>
</evidence>
<dbReference type="EMBL" id="AQHR01000010">
    <property type="protein sequence ID" value="EON79232.1"/>
    <property type="molecule type" value="Genomic_DNA"/>
</dbReference>
<gene>
    <name evidence="2" type="ORF">ADIS_0237</name>
</gene>
<comment type="caution">
    <text evidence="2">The sequence shown here is derived from an EMBL/GenBank/DDBJ whole genome shotgun (WGS) entry which is preliminary data.</text>
</comment>
<keyword evidence="1" id="KW-0472">Membrane</keyword>
<reference evidence="2 3" key="1">
    <citation type="submission" date="2013-02" db="EMBL/GenBank/DDBJ databases">
        <title>A novel strain isolated from Lonar lake, Maharashtra, India.</title>
        <authorList>
            <person name="Singh A."/>
        </authorList>
    </citation>
    <scope>NUCLEOTIDE SEQUENCE [LARGE SCALE GENOMIC DNA]</scope>
    <source>
        <strain evidence="2 3">AK24</strain>
    </source>
</reference>
<evidence type="ECO:0000256" key="1">
    <source>
        <dbReference type="SAM" id="Phobius"/>
    </source>
</evidence>
<dbReference type="AlphaFoldDB" id="R7ZYQ7"/>
<protein>
    <submittedName>
        <fullName evidence="2">Uncharacterized protein</fullName>
    </submittedName>
</protein>
<feature type="transmembrane region" description="Helical" evidence="1">
    <location>
        <begin position="32"/>
        <end position="52"/>
    </location>
</feature>
<name>R7ZYQ7_9BACT</name>
<feature type="transmembrane region" description="Helical" evidence="1">
    <location>
        <begin position="5"/>
        <end position="26"/>
    </location>
</feature>
<dbReference type="STRING" id="1232681.ADIS_0237"/>
<keyword evidence="1" id="KW-0812">Transmembrane</keyword>
<keyword evidence="3" id="KW-1185">Reference proteome</keyword>
<proteinExistence type="predicted"/>
<dbReference type="Proteomes" id="UP000013909">
    <property type="component" value="Unassembled WGS sequence"/>
</dbReference>
<keyword evidence="1" id="KW-1133">Transmembrane helix</keyword>
<accession>R7ZYQ7</accession>
<evidence type="ECO:0000313" key="2">
    <source>
        <dbReference type="EMBL" id="EON79232.1"/>
    </source>
</evidence>
<organism evidence="2 3">
    <name type="scientific">Lunatimonas lonarensis</name>
    <dbReference type="NCBI Taxonomy" id="1232681"/>
    <lineage>
        <taxon>Bacteria</taxon>
        <taxon>Pseudomonadati</taxon>
        <taxon>Bacteroidota</taxon>
        <taxon>Cytophagia</taxon>
        <taxon>Cytophagales</taxon>
        <taxon>Cyclobacteriaceae</taxon>
    </lineage>
</organism>
<sequence>MKSHLISFIVGAIGAYVLMITNPIGSTDPTDFGFYWAVVLAMFASFSTAWGVKKFQKKPEE</sequence>